<dbReference type="InterPro" id="IPR001295">
    <property type="entry name" value="Dihydroorotate_DH_CS"/>
</dbReference>
<evidence type="ECO:0000256" key="12">
    <source>
        <dbReference type="HAMAP-Rule" id="MF_00224"/>
    </source>
</evidence>
<keyword evidence="10" id="KW-0520">NAD</keyword>
<dbReference type="Pfam" id="PF01180">
    <property type="entry name" value="DHO_dh"/>
    <property type="match status" value="1"/>
</dbReference>
<dbReference type="Proteomes" id="UP000298324">
    <property type="component" value="Unassembled WGS sequence"/>
</dbReference>
<evidence type="ECO:0000256" key="11">
    <source>
        <dbReference type="ARBA" id="ARBA00048996"/>
    </source>
</evidence>
<evidence type="ECO:0000256" key="1">
    <source>
        <dbReference type="ARBA" id="ARBA00003616"/>
    </source>
</evidence>
<keyword evidence="6 12" id="KW-0285">Flavoprotein</keyword>
<dbReference type="PROSITE" id="PS00911">
    <property type="entry name" value="DHODEHASE_1"/>
    <property type="match status" value="1"/>
</dbReference>
<gene>
    <name evidence="12 14" type="primary">pyrD</name>
    <name evidence="14" type="ORF">Psch_02804</name>
</gene>
<comment type="catalytic activity">
    <reaction evidence="11">
        <text>(S)-dihydroorotate + NAD(+) = orotate + NADH + H(+)</text>
        <dbReference type="Rhea" id="RHEA:13513"/>
        <dbReference type="ChEBI" id="CHEBI:15378"/>
        <dbReference type="ChEBI" id="CHEBI:30839"/>
        <dbReference type="ChEBI" id="CHEBI:30864"/>
        <dbReference type="ChEBI" id="CHEBI:57540"/>
        <dbReference type="ChEBI" id="CHEBI:57945"/>
        <dbReference type="EC" id="1.3.1.14"/>
    </reaction>
</comment>
<keyword evidence="7 12" id="KW-0288">FMN</keyword>
<dbReference type="AlphaFoldDB" id="A0A4Y7RAQ3"/>
<feature type="binding site" evidence="12">
    <location>
        <position position="228"/>
    </location>
    <ligand>
        <name>FMN</name>
        <dbReference type="ChEBI" id="CHEBI:58210"/>
    </ligand>
</feature>
<dbReference type="InterPro" id="IPR050074">
    <property type="entry name" value="DHO_dehydrogenase"/>
</dbReference>
<feature type="binding site" evidence="12">
    <location>
        <begin position="56"/>
        <end position="57"/>
    </location>
    <ligand>
        <name>FMN</name>
        <dbReference type="ChEBI" id="CHEBI:58210"/>
    </ligand>
</feature>
<evidence type="ECO:0000256" key="7">
    <source>
        <dbReference type="ARBA" id="ARBA00022643"/>
    </source>
</evidence>
<dbReference type="GO" id="GO:0004589">
    <property type="term" value="F:dihydroorotate dehydrogenase (NAD+) activity"/>
    <property type="evidence" value="ECO:0007669"/>
    <property type="project" value="UniProtKB-EC"/>
</dbReference>
<evidence type="ECO:0000256" key="8">
    <source>
        <dbReference type="ARBA" id="ARBA00022975"/>
    </source>
</evidence>
<comment type="subcellular location">
    <subcellularLocation>
        <location evidence="2 12">Cytoplasm</location>
    </subcellularLocation>
</comment>
<feature type="binding site" evidence="12">
    <location>
        <position position="176"/>
    </location>
    <ligand>
        <name>FMN</name>
        <dbReference type="ChEBI" id="CHEBI:58210"/>
    </ligand>
</feature>
<comment type="cofactor">
    <cofactor evidence="12">
        <name>FMN</name>
        <dbReference type="ChEBI" id="CHEBI:58210"/>
    </cofactor>
    <text evidence="12">Binds 1 FMN per subunit.</text>
</comment>
<evidence type="ECO:0000256" key="2">
    <source>
        <dbReference type="ARBA" id="ARBA00004496"/>
    </source>
</evidence>
<evidence type="ECO:0000256" key="9">
    <source>
        <dbReference type="ARBA" id="ARBA00023002"/>
    </source>
</evidence>
<feature type="domain" description="Dihydroorotate dehydrogenase catalytic" evidence="13">
    <location>
        <begin position="15"/>
        <end position="297"/>
    </location>
</feature>
<protein>
    <recommendedName>
        <fullName evidence="12">Dihydroorotate dehydrogenase</fullName>
        <shortName evidence="12">DHOD</shortName>
        <shortName evidence="12">DHODase</shortName>
        <shortName evidence="12">DHOdehase</shortName>
        <ecNumber evidence="12">1.3.-.-</ecNumber>
    </recommendedName>
</protein>
<evidence type="ECO:0000256" key="6">
    <source>
        <dbReference type="ARBA" id="ARBA00022630"/>
    </source>
</evidence>
<feature type="binding site" evidence="12">
    <location>
        <position position="32"/>
    </location>
    <ligand>
        <name>FMN</name>
        <dbReference type="ChEBI" id="CHEBI:58210"/>
    </ligand>
</feature>
<dbReference type="GO" id="GO:0006207">
    <property type="term" value="P:'de novo' pyrimidine nucleobase biosynthetic process"/>
    <property type="evidence" value="ECO:0007669"/>
    <property type="project" value="InterPro"/>
</dbReference>
<evidence type="ECO:0000256" key="4">
    <source>
        <dbReference type="ARBA" id="ARBA00008008"/>
    </source>
</evidence>
<dbReference type="InterPro" id="IPR012135">
    <property type="entry name" value="Dihydroorotate_DH_1_2"/>
</dbReference>
<dbReference type="InterPro" id="IPR005720">
    <property type="entry name" value="Dihydroorotate_DH_cat"/>
</dbReference>
<feature type="binding site" evidence="12">
    <location>
        <begin position="203"/>
        <end position="204"/>
    </location>
    <ligand>
        <name>substrate</name>
    </ligand>
</feature>
<name>A0A4Y7RAQ3_9FIRM</name>
<dbReference type="Gene3D" id="3.20.20.70">
    <property type="entry name" value="Aldolase class I"/>
    <property type="match status" value="1"/>
</dbReference>
<dbReference type="EMBL" id="QFGA01000002">
    <property type="protein sequence ID" value="TEB05763.1"/>
    <property type="molecule type" value="Genomic_DNA"/>
</dbReference>
<feature type="binding site" evidence="12">
    <location>
        <begin position="276"/>
        <end position="277"/>
    </location>
    <ligand>
        <name>FMN</name>
        <dbReference type="ChEBI" id="CHEBI:58210"/>
    </ligand>
</feature>
<evidence type="ECO:0000259" key="13">
    <source>
        <dbReference type="Pfam" id="PF01180"/>
    </source>
</evidence>
<dbReference type="FunFam" id="3.20.20.70:FF:000027">
    <property type="entry name" value="Dihydropyrimidine dehydrogenase [NADP(+)]"/>
    <property type="match status" value="1"/>
</dbReference>
<dbReference type="InterPro" id="IPR013785">
    <property type="entry name" value="Aldolase_TIM"/>
</dbReference>
<dbReference type="InterPro" id="IPR033888">
    <property type="entry name" value="DHOD_1B"/>
</dbReference>
<dbReference type="GO" id="GO:0044205">
    <property type="term" value="P:'de novo' UMP biosynthetic process"/>
    <property type="evidence" value="ECO:0007669"/>
    <property type="project" value="UniProtKB-UniRule"/>
</dbReference>
<comment type="similarity">
    <text evidence="4 12">Belongs to the dihydroorotate dehydrogenase family. Type 1 subfamily.</text>
</comment>
<dbReference type="PANTHER" id="PTHR48109:SF1">
    <property type="entry name" value="DIHYDROOROTATE DEHYDROGENASE (FUMARATE)"/>
    <property type="match status" value="1"/>
</dbReference>
<feature type="binding site" evidence="12">
    <location>
        <begin position="80"/>
        <end position="84"/>
    </location>
    <ligand>
        <name>substrate</name>
    </ligand>
</feature>
<dbReference type="RefSeq" id="WP_134216546.1">
    <property type="nucleotide sequence ID" value="NZ_QFGA01000002.1"/>
</dbReference>
<dbReference type="CDD" id="cd04740">
    <property type="entry name" value="DHOD_1B_like"/>
    <property type="match status" value="1"/>
</dbReference>
<dbReference type="UniPathway" id="UPA00070"/>
<dbReference type="PROSITE" id="PS00912">
    <property type="entry name" value="DHODEHASE_2"/>
    <property type="match status" value="1"/>
</dbReference>
<comment type="catalytic activity">
    <reaction evidence="12">
        <text>(S)-dihydroorotate + A = orotate + AH2</text>
        <dbReference type="Rhea" id="RHEA:18073"/>
        <dbReference type="ChEBI" id="CHEBI:13193"/>
        <dbReference type="ChEBI" id="CHEBI:17499"/>
        <dbReference type="ChEBI" id="CHEBI:30839"/>
        <dbReference type="ChEBI" id="CHEBI:30864"/>
    </reaction>
</comment>
<dbReference type="InterPro" id="IPR049622">
    <property type="entry name" value="Dihydroorotate_DH_I"/>
</dbReference>
<feature type="binding site" evidence="12">
    <location>
        <position position="138"/>
    </location>
    <ligand>
        <name>FMN</name>
        <dbReference type="ChEBI" id="CHEBI:58210"/>
    </ligand>
</feature>
<comment type="caution">
    <text evidence="14">The sequence shown here is derived from an EMBL/GenBank/DDBJ whole genome shotgun (WGS) entry which is preliminary data.</text>
</comment>
<reference evidence="14 15" key="1">
    <citation type="journal article" date="2018" name="Environ. Microbiol.">
        <title>Novel energy conservation strategies and behaviour of Pelotomaculum schinkii driving syntrophic propionate catabolism.</title>
        <authorList>
            <person name="Hidalgo-Ahumada C.A.P."/>
            <person name="Nobu M.K."/>
            <person name="Narihiro T."/>
            <person name="Tamaki H."/>
            <person name="Liu W.T."/>
            <person name="Kamagata Y."/>
            <person name="Stams A.J.M."/>
            <person name="Imachi H."/>
            <person name="Sousa D.Z."/>
        </authorList>
    </citation>
    <scope>NUCLEOTIDE SEQUENCE [LARGE SCALE GENOMIC DNA]</scope>
    <source>
        <strain evidence="14 15">HH</strain>
    </source>
</reference>
<organism evidence="14 15">
    <name type="scientific">Pelotomaculum schinkii</name>
    <dbReference type="NCBI Taxonomy" id="78350"/>
    <lineage>
        <taxon>Bacteria</taxon>
        <taxon>Bacillati</taxon>
        <taxon>Bacillota</taxon>
        <taxon>Clostridia</taxon>
        <taxon>Eubacteriales</taxon>
        <taxon>Desulfotomaculaceae</taxon>
        <taxon>Pelotomaculum</taxon>
    </lineage>
</organism>
<feature type="binding site" evidence="12">
    <location>
        <position position="138"/>
    </location>
    <ligand>
        <name>substrate</name>
    </ligand>
</feature>
<dbReference type="NCBIfam" id="NF005574">
    <property type="entry name" value="PRK07259.1"/>
    <property type="match status" value="1"/>
</dbReference>
<feature type="binding site" evidence="12">
    <location>
        <position position="110"/>
    </location>
    <ligand>
        <name>FMN</name>
        <dbReference type="ChEBI" id="CHEBI:58210"/>
    </ligand>
</feature>
<feature type="binding site" evidence="12">
    <location>
        <position position="56"/>
    </location>
    <ligand>
        <name>substrate</name>
    </ligand>
</feature>
<dbReference type="HAMAP" id="MF_00224">
    <property type="entry name" value="DHO_dh_type1"/>
    <property type="match status" value="1"/>
</dbReference>
<evidence type="ECO:0000256" key="5">
    <source>
        <dbReference type="ARBA" id="ARBA00022490"/>
    </source>
</evidence>
<evidence type="ECO:0000313" key="14">
    <source>
        <dbReference type="EMBL" id="TEB05763.1"/>
    </source>
</evidence>
<evidence type="ECO:0000256" key="10">
    <source>
        <dbReference type="ARBA" id="ARBA00023027"/>
    </source>
</evidence>
<keyword evidence="5 12" id="KW-0963">Cytoplasm</keyword>
<comment type="function">
    <text evidence="1">Catalyzes the conversion of dihydroorotate to orotate with NAD(+) as electron acceptor.</text>
</comment>
<feature type="active site" description="Nucleophile" evidence="12">
    <location>
        <position position="141"/>
    </location>
</feature>
<dbReference type="PANTHER" id="PTHR48109">
    <property type="entry name" value="DIHYDROOROTATE DEHYDROGENASE (QUINONE), MITOCHONDRIAL-RELATED"/>
    <property type="match status" value="1"/>
</dbReference>
<dbReference type="EC" id="1.3.-.-" evidence="12"/>
<dbReference type="PIRSF" id="PIRSF000164">
    <property type="entry name" value="DHO_oxidase"/>
    <property type="match status" value="1"/>
</dbReference>
<dbReference type="NCBIfam" id="TIGR01037">
    <property type="entry name" value="pyrD_sub1_fam"/>
    <property type="match status" value="1"/>
</dbReference>
<accession>A0A4Y7RAQ3</accession>
<keyword evidence="15" id="KW-1185">Reference proteome</keyword>
<keyword evidence="8 12" id="KW-0665">Pyrimidine biosynthesis</keyword>
<keyword evidence="9 12" id="KW-0560">Oxidoreductase</keyword>
<evidence type="ECO:0000256" key="3">
    <source>
        <dbReference type="ARBA" id="ARBA00004715"/>
    </source>
</evidence>
<dbReference type="SUPFAM" id="SSF51395">
    <property type="entry name" value="FMN-linked oxidoreductases"/>
    <property type="match status" value="1"/>
</dbReference>
<dbReference type="GO" id="GO:0005737">
    <property type="term" value="C:cytoplasm"/>
    <property type="evidence" value="ECO:0007669"/>
    <property type="project" value="UniProtKB-SubCell"/>
</dbReference>
<feature type="binding site" evidence="12">
    <location>
        <begin position="254"/>
        <end position="255"/>
    </location>
    <ligand>
        <name>FMN</name>
        <dbReference type="ChEBI" id="CHEBI:58210"/>
    </ligand>
</feature>
<evidence type="ECO:0000313" key="15">
    <source>
        <dbReference type="Proteomes" id="UP000298324"/>
    </source>
</evidence>
<sequence>MISDSDNASISKPDLSVNVGGIRMKNPVTTASGTFGFGPEYAPYIDLNRLGAIVVKGTTLEPRAGNPTPRLVETPAGVLNSIGLQNPGVEHFIDEALPYLAGFDVPVIVNISGDTLEDYAGLAARLSRAGGVAGLEVNISCPNVKKGGMQFGGDPAMAAEVTRAVKENSELPVVVKLSPNVTSIAAVAEKVAEAGADAISLINTLLGMSVDIKTRRPILGNTMGGLSGPAVRPVAVRMVWQVYQAVKLPIIGMGGIATAADALEFILAGATAVAIGTANFVNPRATIDVLEGIEKYLSENGVGDIKELIGAAHG</sequence>
<feature type="binding site" evidence="12">
    <location>
        <position position="202"/>
    </location>
    <ligand>
        <name>FMN</name>
        <dbReference type="ChEBI" id="CHEBI:58210"/>
    </ligand>
</feature>
<dbReference type="InterPro" id="IPR024920">
    <property type="entry name" value="Dihydroorotate_DH_1"/>
</dbReference>
<comment type="pathway">
    <text evidence="3">Pyrimidine metabolism; UMP biosynthesis via de novo pathway; orotate from (S)-dihydroorotate (NAD(+) route): step 1/1.</text>
</comment>
<proteinExistence type="inferred from homology"/>